<dbReference type="GO" id="GO:0005886">
    <property type="term" value="C:plasma membrane"/>
    <property type="evidence" value="ECO:0007669"/>
    <property type="project" value="UniProtKB-SubCell"/>
</dbReference>
<evidence type="ECO:0000256" key="9">
    <source>
        <dbReference type="ARBA" id="ARBA00022777"/>
    </source>
</evidence>
<dbReference type="Gene3D" id="1.10.287.130">
    <property type="match status" value="1"/>
</dbReference>
<dbReference type="SMART" id="SM00304">
    <property type="entry name" value="HAMP"/>
    <property type="match status" value="1"/>
</dbReference>
<evidence type="ECO:0000256" key="15">
    <source>
        <dbReference type="SAM" id="Phobius"/>
    </source>
</evidence>
<evidence type="ECO:0000256" key="1">
    <source>
        <dbReference type="ARBA" id="ARBA00000085"/>
    </source>
</evidence>
<dbReference type="InterPro" id="IPR003661">
    <property type="entry name" value="HisK_dim/P_dom"/>
</dbReference>
<dbReference type="GO" id="GO:0005524">
    <property type="term" value="F:ATP binding"/>
    <property type="evidence" value="ECO:0007669"/>
    <property type="project" value="UniProtKB-KW"/>
</dbReference>
<dbReference type="GO" id="GO:0000155">
    <property type="term" value="F:phosphorelay sensor kinase activity"/>
    <property type="evidence" value="ECO:0007669"/>
    <property type="project" value="InterPro"/>
</dbReference>
<keyword evidence="14" id="KW-0175">Coiled coil</keyword>
<evidence type="ECO:0000256" key="5">
    <source>
        <dbReference type="ARBA" id="ARBA00022553"/>
    </source>
</evidence>
<accession>A0A6M0QBZ1</accession>
<evidence type="ECO:0000256" key="12">
    <source>
        <dbReference type="ARBA" id="ARBA00023012"/>
    </source>
</evidence>
<dbReference type="Gene3D" id="3.30.565.10">
    <property type="entry name" value="Histidine kinase-like ATPase, C-terminal domain"/>
    <property type="match status" value="1"/>
</dbReference>
<keyword evidence="9 18" id="KW-0418">Kinase</keyword>
<keyword evidence="11 15" id="KW-1133">Transmembrane helix</keyword>
<evidence type="ECO:0000256" key="2">
    <source>
        <dbReference type="ARBA" id="ARBA00004651"/>
    </source>
</evidence>
<evidence type="ECO:0000256" key="4">
    <source>
        <dbReference type="ARBA" id="ARBA00022475"/>
    </source>
</evidence>
<dbReference type="PANTHER" id="PTHR45528:SF1">
    <property type="entry name" value="SENSOR HISTIDINE KINASE CPXA"/>
    <property type="match status" value="1"/>
</dbReference>
<feature type="domain" description="Histidine kinase" evidence="16">
    <location>
        <begin position="242"/>
        <end position="458"/>
    </location>
</feature>
<dbReference type="Pfam" id="PF02518">
    <property type="entry name" value="HATPase_c"/>
    <property type="match status" value="1"/>
</dbReference>
<dbReference type="FunFam" id="3.30.565.10:FF:000006">
    <property type="entry name" value="Sensor histidine kinase WalK"/>
    <property type="match status" value="1"/>
</dbReference>
<dbReference type="InterPro" id="IPR050398">
    <property type="entry name" value="HssS/ArlS-like"/>
</dbReference>
<keyword evidence="19" id="KW-1185">Reference proteome</keyword>
<gene>
    <name evidence="18" type="ORF">G4D63_18990</name>
</gene>
<sequence length="459" mass="52344">MNKISVKLGVLFFIVILLLESIFSLYLFFSLQESRIKEEIEELRGRGNSHRNVLEKNYNEETIHHVALMETEAETDVVITDESRNIIAASMENETYINYVNRSSRIERIPREGVILEARWRTNKYLAIVTPIENKGNIVGFVYMFRGSESMVEMTKSLRNHFLTVGTVIVLLSMISIAIFTKLITNPLVIMKKATEKLSQGDFTVTLNMSSKDELGQLAGSIEKLAQDLNHLKKERNEFLASIAHELRTPLTYIKGYADVASQKNISEEDREQYLKIIKEEIQHLSRLINNLFDLARVDQNHFQVKKQKVNISHFIQRIIVKVTPAFEQNQIRLSLSGSDVAEVEIDTERFEQVLTNLLDNSLKYSDNNTFVEINVSGTKHDVFITIKDQGVGIPKEDLPYIFDRLYRVEKSRSRVSGGTGLGLSIAKEIVEAHGGEISVKSHVHEGTLITIRMDRCLG</sequence>
<dbReference type="FunFam" id="1.10.287.130:FF:000001">
    <property type="entry name" value="Two-component sensor histidine kinase"/>
    <property type="match status" value="1"/>
</dbReference>
<keyword evidence="10" id="KW-0067">ATP-binding</keyword>
<evidence type="ECO:0000256" key="6">
    <source>
        <dbReference type="ARBA" id="ARBA00022679"/>
    </source>
</evidence>
<comment type="caution">
    <text evidence="18">The sequence shown here is derived from an EMBL/GenBank/DDBJ whole genome shotgun (WGS) entry which is preliminary data.</text>
</comment>
<reference evidence="18 19" key="1">
    <citation type="submission" date="2020-02" db="EMBL/GenBank/DDBJ databases">
        <title>Bacillus aquiflavi sp. nov., isolated from yellow water of strong flavor Chinese baijiu in Yibin region of China.</title>
        <authorList>
            <person name="Xie J."/>
        </authorList>
    </citation>
    <scope>NUCLEOTIDE SEQUENCE [LARGE SCALE GENOMIC DNA]</scope>
    <source>
        <strain evidence="18 19">SA4</strain>
    </source>
</reference>
<evidence type="ECO:0000256" key="14">
    <source>
        <dbReference type="SAM" id="Coils"/>
    </source>
</evidence>
<dbReference type="SUPFAM" id="SSF47384">
    <property type="entry name" value="Homodimeric domain of signal transducing histidine kinase"/>
    <property type="match status" value="1"/>
</dbReference>
<dbReference type="CDD" id="cd00075">
    <property type="entry name" value="HATPase"/>
    <property type="match status" value="1"/>
</dbReference>
<keyword evidence="13 15" id="KW-0472">Membrane</keyword>
<dbReference type="SMART" id="SM00388">
    <property type="entry name" value="HisKA"/>
    <property type="match status" value="1"/>
</dbReference>
<evidence type="ECO:0000256" key="10">
    <source>
        <dbReference type="ARBA" id="ARBA00022840"/>
    </source>
</evidence>
<keyword evidence="6" id="KW-0808">Transferase</keyword>
<dbReference type="CDD" id="cd06225">
    <property type="entry name" value="HAMP"/>
    <property type="match status" value="1"/>
</dbReference>
<keyword evidence="8" id="KW-0547">Nucleotide-binding</keyword>
<dbReference type="Pfam" id="PF00672">
    <property type="entry name" value="HAMP"/>
    <property type="match status" value="1"/>
</dbReference>
<organism evidence="18 19">
    <name type="scientific">Bacillus mesophilus</name>
    <dbReference type="NCBI Taxonomy" id="1808955"/>
    <lineage>
        <taxon>Bacteria</taxon>
        <taxon>Bacillati</taxon>
        <taxon>Bacillota</taxon>
        <taxon>Bacilli</taxon>
        <taxon>Bacillales</taxon>
        <taxon>Bacillaceae</taxon>
        <taxon>Bacillus</taxon>
    </lineage>
</organism>
<feature type="coiled-coil region" evidence="14">
    <location>
        <begin position="215"/>
        <end position="242"/>
    </location>
</feature>
<dbReference type="PROSITE" id="PS50885">
    <property type="entry name" value="HAMP"/>
    <property type="match status" value="1"/>
</dbReference>
<keyword evidence="4" id="KW-1003">Cell membrane</keyword>
<feature type="transmembrane region" description="Helical" evidence="15">
    <location>
        <begin position="6"/>
        <end position="29"/>
    </location>
</feature>
<proteinExistence type="predicted"/>
<dbReference type="Proteomes" id="UP000481043">
    <property type="component" value="Unassembled WGS sequence"/>
</dbReference>
<comment type="catalytic activity">
    <reaction evidence="1">
        <text>ATP + protein L-histidine = ADP + protein N-phospho-L-histidine.</text>
        <dbReference type="EC" id="2.7.13.3"/>
    </reaction>
</comment>
<evidence type="ECO:0000256" key="8">
    <source>
        <dbReference type="ARBA" id="ARBA00022741"/>
    </source>
</evidence>
<evidence type="ECO:0000256" key="11">
    <source>
        <dbReference type="ARBA" id="ARBA00022989"/>
    </source>
</evidence>
<evidence type="ECO:0000256" key="7">
    <source>
        <dbReference type="ARBA" id="ARBA00022692"/>
    </source>
</evidence>
<evidence type="ECO:0000313" key="18">
    <source>
        <dbReference type="EMBL" id="NEY73806.1"/>
    </source>
</evidence>
<dbReference type="Gene3D" id="6.10.340.10">
    <property type="match status" value="1"/>
</dbReference>
<dbReference type="Pfam" id="PF00512">
    <property type="entry name" value="HisKA"/>
    <property type="match status" value="1"/>
</dbReference>
<dbReference type="InterPro" id="IPR005467">
    <property type="entry name" value="His_kinase_dom"/>
</dbReference>
<dbReference type="InterPro" id="IPR003594">
    <property type="entry name" value="HATPase_dom"/>
</dbReference>
<dbReference type="EC" id="2.7.13.3" evidence="3"/>
<dbReference type="SUPFAM" id="SSF55874">
    <property type="entry name" value="ATPase domain of HSP90 chaperone/DNA topoisomerase II/histidine kinase"/>
    <property type="match status" value="1"/>
</dbReference>
<keyword evidence="12" id="KW-0902">Two-component regulatory system</keyword>
<feature type="domain" description="HAMP" evidence="17">
    <location>
        <begin position="182"/>
        <end position="234"/>
    </location>
</feature>
<feature type="transmembrane region" description="Helical" evidence="15">
    <location>
        <begin position="162"/>
        <end position="184"/>
    </location>
</feature>
<keyword evidence="5" id="KW-0597">Phosphoprotein</keyword>
<evidence type="ECO:0000313" key="19">
    <source>
        <dbReference type="Proteomes" id="UP000481043"/>
    </source>
</evidence>
<dbReference type="PANTHER" id="PTHR45528">
    <property type="entry name" value="SENSOR HISTIDINE KINASE CPXA"/>
    <property type="match status" value="1"/>
</dbReference>
<name>A0A6M0QBZ1_9BACI</name>
<dbReference type="RefSeq" id="WP_163181664.1">
    <property type="nucleotide sequence ID" value="NZ_JAAIWM010000009.1"/>
</dbReference>
<dbReference type="AlphaFoldDB" id="A0A6M0QBZ1"/>
<dbReference type="SMART" id="SM00387">
    <property type="entry name" value="HATPase_c"/>
    <property type="match status" value="1"/>
</dbReference>
<evidence type="ECO:0000259" key="17">
    <source>
        <dbReference type="PROSITE" id="PS50885"/>
    </source>
</evidence>
<protein>
    <recommendedName>
        <fullName evidence="3">histidine kinase</fullName>
        <ecNumber evidence="3">2.7.13.3</ecNumber>
    </recommendedName>
</protein>
<dbReference type="InterPro" id="IPR003660">
    <property type="entry name" value="HAMP_dom"/>
</dbReference>
<dbReference type="PRINTS" id="PR00344">
    <property type="entry name" value="BCTRLSENSOR"/>
</dbReference>
<dbReference type="SUPFAM" id="SSF158472">
    <property type="entry name" value="HAMP domain-like"/>
    <property type="match status" value="1"/>
</dbReference>
<dbReference type="InterPro" id="IPR036890">
    <property type="entry name" value="HATPase_C_sf"/>
</dbReference>
<dbReference type="CDD" id="cd00082">
    <property type="entry name" value="HisKA"/>
    <property type="match status" value="1"/>
</dbReference>
<dbReference type="EMBL" id="JAAIWM010000009">
    <property type="protein sequence ID" value="NEY73806.1"/>
    <property type="molecule type" value="Genomic_DNA"/>
</dbReference>
<evidence type="ECO:0000256" key="3">
    <source>
        <dbReference type="ARBA" id="ARBA00012438"/>
    </source>
</evidence>
<keyword evidence="7 15" id="KW-0812">Transmembrane</keyword>
<evidence type="ECO:0000259" key="16">
    <source>
        <dbReference type="PROSITE" id="PS50109"/>
    </source>
</evidence>
<dbReference type="InterPro" id="IPR036097">
    <property type="entry name" value="HisK_dim/P_sf"/>
</dbReference>
<evidence type="ECO:0000256" key="13">
    <source>
        <dbReference type="ARBA" id="ARBA00023136"/>
    </source>
</evidence>
<dbReference type="InterPro" id="IPR004358">
    <property type="entry name" value="Sig_transdc_His_kin-like_C"/>
</dbReference>
<comment type="subcellular location">
    <subcellularLocation>
        <location evidence="2">Cell membrane</location>
        <topology evidence="2">Multi-pass membrane protein</topology>
    </subcellularLocation>
</comment>
<dbReference type="PROSITE" id="PS50109">
    <property type="entry name" value="HIS_KIN"/>
    <property type="match status" value="1"/>
</dbReference>